<reference evidence="4" key="1">
    <citation type="submission" date="2021-03" db="EMBL/GenBank/DDBJ databases">
        <title>Whole genome sequence of Streptomyces bomunensis MMS17-BM035.</title>
        <authorList>
            <person name="Lee J.H."/>
        </authorList>
    </citation>
    <scope>NUCLEOTIDE SEQUENCE</scope>
    <source>
        <strain evidence="4">MMS17-BM035</strain>
    </source>
</reference>
<feature type="domain" description="N-acetyltransferase" evidence="3">
    <location>
        <begin position="1"/>
        <end position="158"/>
    </location>
</feature>
<evidence type="ECO:0000256" key="2">
    <source>
        <dbReference type="ARBA" id="ARBA00023315"/>
    </source>
</evidence>
<dbReference type="PANTHER" id="PTHR43800">
    <property type="entry name" value="PEPTIDYL-LYSINE N-ACETYLTRANSFERASE YJAB"/>
    <property type="match status" value="1"/>
</dbReference>
<evidence type="ECO:0000259" key="3">
    <source>
        <dbReference type="PROSITE" id="PS51186"/>
    </source>
</evidence>
<name>A0A940RUZ2_9ACTN</name>
<keyword evidence="1" id="KW-0808">Transferase</keyword>
<dbReference type="InterPro" id="IPR016181">
    <property type="entry name" value="Acyl_CoA_acyltransferase"/>
</dbReference>
<protein>
    <submittedName>
        <fullName evidence="4">GNAT family N-acetyltransferase</fullName>
    </submittedName>
</protein>
<dbReference type="Pfam" id="PF00583">
    <property type="entry name" value="Acetyltransf_1"/>
    <property type="match status" value="1"/>
</dbReference>
<keyword evidence="5" id="KW-1185">Reference proteome</keyword>
<comment type="caution">
    <text evidence="4">The sequence shown here is derived from an EMBL/GenBank/DDBJ whole genome shotgun (WGS) entry which is preliminary data.</text>
</comment>
<evidence type="ECO:0000256" key="1">
    <source>
        <dbReference type="ARBA" id="ARBA00022679"/>
    </source>
</evidence>
<dbReference type="PANTHER" id="PTHR43800:SF1">
    <property type="entry name" value="PEPTIDYL-LYSINE N-ACETYLTRANSFERASE YJAB"/>
    <property type="match status" value="1"/>
</dbReference>
<dbReference type="AlphaFoldDB" id="A0A940RUZ2"/>
<gene>
    <name evidence="4" type="ORF">JFN87_13425</name>
</gene>
<dbReference type="CDD" id="cd04301">
    <property type="entry name" value="NAT_SF"/>
    <property type="match status" value="1"/>
</dbReference>
<accession>A0A940RUZ2</accession>
<evidence type="ECO:0000313" key="5">
    <source>
        <dbReference type="Proteomes" id="UP000670475"/>
    </source>
</evidence>
<dbReference type="Gene3D" id="3.40.630.30">
    <property type="match status" value="1"/>
</dbReference>
<dbReference type="RefSeq" id="WP_209340251.1">
    <property type="nucleotide sequence ID" value="NZ_JAGIQL010000043.1"/>
</dbReference>
<dbReference type="GO" id="GO:0016747">
    <property type="term" value="F:acyltransferase activity, transferring groups other than amino-acyl groups"/>
    <property type="evidence" value="ECO:0007669"/>
    <property type="project" value="InterPro"/>
</dbReference>
<keyword evidence="2" id="KW-0012">Acyltransferase</keyword>
<evidence type="ECO:0000313" key="4">
    <source>
        <dbReference type="EMBL" id="MBP0458497.1"/>
    </source>
</evidence>
<dbReference type="Proteomes" id="UP000670475">
    <property type="component" value="Unassembled WGS sequence"/>
</dbReference>
<dbReference type="InterPro" id="IPR000182">
    <property type="entry name" value="GNAT_dom"/>
</dbReference>
<sequence>MFIRLATRDDLAAIPEIELAAGELFRAAGMDEVAGHAPPSPEVLEGYRDAGRAWVGVDGTGRPVAFLLHEDPDGAEGAAHIEQVSVHPAAARRGLGRALIDHLGERTGRPLTLTTFADVPWNGPYYARLGFRVLDAGEMTEGLREIRREEAAMGLDAWPRVCMRREAGARA</sequence>
<organism evidence="4 5">
    <name type="scientific">Streptomyces montanisoli</name>
    <dbReference type="NCBI Taxonomy" id="2798581"/>
    <lineage>
        <taxon>Bacteria</taxon>
        <taxon>Bacillati</taxon>
        <taxon>Actinomycetota</taxon>
        <taxon>Actinomycetes</taxon>
        <taxon>Kitasatosporales</taxon>
        <taxon>Streptomycetaceae</taxon>
        <taxon>Streptomyces</taxon>
    </lineage>
</organism>
<proteinExistence type="predicted"/>
<dbReference type="PROSITE" id="PS51186">
    <property type="entry name" value="GNAT"/>
    <property type="match status" value="1"/>
</dbReference>
<dbReference type="SUPFAM" id="SSF55729">
    <property type="entry name" value="Acyl-CoA N-acyltransferases (Nat)"/>
    <property type="match status" value="1"/>
</dbReference>
<dbReference type="EMBL" id="JAGIQL010000043">
    <property type="protein sequence ID" value="MBP0458497.1"/>
    <property type="molecule type" value="Genomic_DNA"/>
</dbReference>